<gene>
    <name evidence="2" type="ORF">S01H1_16462</name>
</gene>
<organism evidence="2">
    <name type="scientific">marine sediment metagenome</name>
    <dbReference type="NCBI Taxonomy" id="412755"/>
    <lineage>
        <taxon>unclassified sequences</taxon>
        <taxon>metagenomes</taxon>
        <taxon>ecological metagenomes</taxon>
    </lineage>
</organism>
<comment type="caution">
    <text evidence="2">The sequence shown here is derived from an EMBL/GenBank/DDBJ whole genome shotgun (WGS) entry which is preliminary data.</text>
</comment>
<sequence>AESAGYLPEGQAWKAFLERKTMFDGDKPMNLSGGRHGVGHAFEASPGVETYDIVKQMRGEAGERQMKDPPKVAVQHNHGYGMHTAVTVLKKGK</sequence>
<feature type="non-terminal residue" evidence="2">
    <location>
        <position position="1"/>
    </location>
</feature>
<dbReference type="Pfam" id="PF22691">
    <property type="entry name" value="Thiolase_C_1"/>
    <property type="match status" value="1"/>
</dbReference>
<dbReference type="EMBL" id="BARS01008663">
    <property type="protein sequence ID" value="GAF82050.1"/>
    <property type="molecule type" value="Genomic_DNA"/>
</dbReference>
<dbReference type="InterPro" id="IPR055140">
    <property type="entry name" value="Thiolase_C_2"/>
</dbReference>
<reference evidence="2" key="1">
    <citation type="journal article" date="2014" name="Front. Microbiol.">
        <title>High frequency of phylogenetically diverse reductive dehalogenase-homologous genes in deep subseafloor sedimentary metagenomes.</title>
        <authorList>
            <person name="Kawai M."/>
            <person name="Futagami T."/>
            <person name="Toyoda A."/>
            <person name="Takaki Y."/>
            <person name="Nishi S."/>
            <person name="Hori S."/>
            <person name="Arai W."/>
            <person name="Tsubouchi T."/>
            <person name="Morono Y."/>
            <person name="Uchiyama I."/>
            <person name="Ito T."/>
            <person name="Fujiyama A."/>
            <person name="Inagaki F."/>
            <person name="Takami H."/>
        </authorList>
    </citation>
    <scope>NUCLEOTIDE SEQUENCE</scope>
    <source>
        <strain evidence="2">Expedition CK06-06</strain>
    </source>
</reference>
<dbReference type="PANTHER" id="PTHR42870:SF1">
    <property type="entry name" value="NON-SPECIFIC LIPID-TRANSFER PROTEIN-LIKE 2"/>
    <property type="match status" value="1"/>
</dbReference>
<protein>
    <recommendedName>
        <fullName evidence="1">Thiolase C-terminal domain-containing protein</fullName>
    </recommendedName>
</protein>
<evidence type="ECO:0000313" key="2">
    <source>
        <dbReference type="EMBL" id="GAF82050.1"/>
    </source>
</evidence>
<dbReference type="AlphaFoldDB" id="X0U0T5"/>
<dbReference type="SUPFAM" id="SSF53901">
    <property type="entry name" value="Thiolase-like"/>
    <property type="match status" value="1"/>
</dbReference>
<dbReference type="GO" id="GO:0016746">
    <property type="term" value="F:acyltransferase activity"/>
    <property type="evidence" value="ECO:0007669"/>
    <property type="project" value="InterPro"/>
</dbReference>
<accession>X0U0T5</accession>
<feature type="domain" description="Thiolase C-terminal" evidence="1">
    <location>
        <begin position="2"/>
        <end position="89"/>
    </location>
</feature>
<dbReference type="InterPro" id="IPR016039">
    <property type="entry name" value="Thiolase-like"/>
</dbReference>
<evidence type="ECO:0000259" key="1">
    <source>
        <dbReference type="Pfam" id="PF22691"/>
    </source>
</evidence>
<proteinExistence type="predicted"/>
<dbReference type="PANTHER" id="PTHR42870">
    <property type="entry name" value="ACETYL-COA C-ACETYLTRANSFERASE"/>
    <property type="match status" value="1"/>
</dbReference>
<dbReference type="Gene3D" id="3.40.47.10">
    <property type="match status" value="1"/>
</dbReference>
<name>X0U0T5_9ZZZZ</name>